<dbReference type="RefSeq" id="WP_226526774.1">
    <property type="nucleotide sequence ID" value="NZ_JAOYEY010000047.1"/>
</dbReference>
<dbReference type="Proteomes" id="UP001526147">
    <property type="component" value="Unassembled WGS sequence"/>
</dbReference>
<comment type="caution">
    <text evidence="2">The sequence shown here is derived from an EMBL/GenBank/DDBJ whole genome shotgun (WGS) entry which is preliminary data.</text>
</comment>
<reference evidence="2 3" key="1">
    <citation type="submission" date="2022-10" db="EMBL/GenBank/DDBJ databases">
        <title>Draft genome assembly of moderately radiation resistant bacterium Metabacillus halosaccharovorans.</title>
        <authorList>
            <person name="Pal S."/>
            <person name="Gopinathan A."/>
        </authorList>
    </citation>
    <scope>NUCLEOTIDE SEQUENCE [LARGE SCALE GENOMIC DNA]</scope>
    <source>
        <strain evidence="2 3">VITHBRA001</strain>
    </source>
</reference>
<organism evidence="2 3">
    <name type="scientific">Metabacillus halosaccharovorans</name>
    <dbReference type="NCBI Taxonomy" id="930124"/>
    <lineage>
        <taxon>Bacteria</taxon>
        <taxon>Bacillati</taxon>
        <taxon>Bacillota</taxon>
        <taxon>Bacilli</taxon>
        <taxon>Bacillales</taxon>
        <taxon>Bacillaceae</taxon>
        <taxon>Metabacillus</taxon>
    </lineage>
</organism>
<protein>
    <submittedName>
        <fullName evidence="2">Phosphatase PAP2 family protein</fullName>
    </submittedName>
</protein>
<dbReference type="Pfam" id="PF01569">
    <property type="entry name" value="PAP2"/>
    <property type="match status" value="1"/>
</dbReference>
<dbReference type="EMBL" id="JAOYEY010000047">
    <property type="protein sequence ID" value="MCV9887807.1"/>
    <property type="molecule type" value="Genomic_DNA"/>
</dbReference>
<accession>A0ABT3DLD7</accession>
<dbReference type="SMART" id="SM00014">
    <property type="entry name" value="acidPPc"/>
    <property type="match status" value="1"/>
</dbReference>
<name>A0ABT3DLD7_9BACI</name>
<gene>
    <name evidence="2" type="ORF">OIH86_19360</name>
</gene>
<feature type="domain" description="Phosphatidic acid phosphatase type 2/haloperoxidase" evidence="1">
    <location>
        <begin position="55"/>
        <end position="159"/>
    </location>
</feature>
<keyword evidence="3" id="KW-1185">Reference proteome</keyword>
<evidence type="ECO:0000313" key="3">
    <source>
        <dbReference type="Proteomes" id="UP001526147"/>
    </source>
</evidence>
<dbReference type="InterPro" id="IPR036938">
    <property type="entry name" value="PAP2/HPO_sf"/>
</dbReference>
<sequence>MDQKLFSIINGFAGRNLFLDRLMVFASNELRYLFIFVLVLQFGTKHSNKKIAIESIISVMVTLGLKKLINYIKYRPRPYLTRNANVLLSSLQDSSYLSKHTLLAFAVSTTAYLYNKALGKFLFISSFFIGLSRVWAGVHYPYDIIRSSILGSIASLFVNKLNIMIRR</sequence>
<evidence type="ECO:0000259" key="1">
    <source>
        <dbReference type="SMART" id="SM00014"/>
    </source>
</evidence>
<dbReference type="InterPro" id="IPR000326">
    <property type="entry name" value="PAP2/HPO"/>
</dbReference>
<dbReference type="Gene3D" id="1.20.144.10">
    <property type="entry name" value="Phosphatidic acid phosphatase type 2/haloperoxidase"/>
    <property type="match status" value="1"/>
</dbReference>
<dbReference type="SUPFAM" id="SSF48317">
    <property type="entry name" value="Acid phosphatase/Vanadium-dependent haloperoxidase"/>
    <property type="match status" value="1"/>
</dbReference>
<evidence type="ECO:0000313" key="2">
    <source>
        <dbReference type="EMBL" id="MCV9887807.1"/>
    </source>
</evidence>
<proteinExistence type="predicted"/>